<reference evidence="3 4" key="1">
    <citation type="submission" date="2024-06" db="EMBL/GenBank/DDBJ databases">
        <title>The Natural Products Discovery Center: Release of the First 8490 Sequenced Strains for Exploring Actinobacteria Biosynthetic Diversity.</title>
        <authorList>
            <person name="Kalkreuter E."/>
            <person name="Kautsar S.A."/>
            <person name="Yang D."/>
            <person name="Bader C.D."/>
            <person name="Teijaro C.N."/>
            <person name="Fluegel L."/>
            <person name="Davis C.M."/>
            <person name="Simpson J.R."/>
            <person name="Lauterbach L."/>
            <person name="Steele A.D."/>
            <person name="Gui C."/>
            <person name="Meng S."/>
            <person name="Li G."/>
            <person name="Viehrig K."/>
            <person name="Ye F."/>
            <person name="Su P."/>
            <person name="Kiefer A.F."/>
            <person name="Nichols A."/>
            <person name="Cepeda A.J."/>
            <person name="Yan W."/>
            <person name="Fan B."/>
            <person name="Jiang Y."/>
            <person name="Adhikari A."/>
            <person name="Zheng C.-J."/>
            <person name="Schuster L."/>
            <person name="Cowan T.M."/>
            <person name="Smanski M.J."/>
            <person name="Chevrette M.G."/>
            <person name="De Carvalho L.P.S."/>
            <person name="Shen B."/>
        </authorList>
    </citation>
    <scope>NUCLEOTIDE SEQUENCE [LARGE SCALE GENOMIC DNA]</scope>
    <source>
        <strain evidence="3 4">NPDC052347</strain>
    </source>
</reference>
<name>A0ABV3JU76_STRON</name>
<feature type="region of interest" description="Disordered" evidence="1">
    <location>
        <begin position="28"/>
        <end position="70"/>
    </location>
</feature>
<dbReference type="RefSeq" id="WP_109282855.1">
    <property type="nucleotide sequence ID" value="NZ_JBFAUK010000004.1"/>
</dbReference>
<evidence type="ECO:0000313" key="3">
    <source>
        <dbReference type="EMBL" id="MEV5506436.1"/>
    </source>
</evidence>
<evidence type="ECO:0000256" key="2">
    <source>
        <dbReference type="SAM" id="SignalP"/>
    </source>
</evidence>
<dbReference type="EMBL" id="JBFAUK010000004">
    <property type="protein sequence ID" value="MEV5506436.1"/>
    <property type="molecule type" value="Genomic_DNA"/>
</dbReference>
<keyword evidence="2" id="KW-0732">Signal</keyword>
<dbReference type="PROSITE" id="PS51257">
    <property type="entry name" value="PROKAR_LIPOPROTEIN"/>
    <property type="match status" value="1"/>
</dbReference>
<gene>
    <name evidence="3" type="ORF">AB0L16_08140</name>
</gene>
<sequence>MRSINQFKPLWLASTVLVAVTSIAGCGGSGSAGGSQPGKAAALPDISGPEPSIPPLAKGADEDPSKPLDFKGGSAAIRPDGSMTFPLDAYDSAADEALLAQAQTVLGQQCMRAKGLELPASLKLDKGPEQPAPYVIFGVMDLKTVKVSGYREPSPATAPSPAPSASPGAGQQADGDIPPAVAQAFFDDPRKGKLGCEGEAREKLLGKSPETMFTLLQQYRSEALTAAQGDSRVRSVTAKWSACMKDSGFLYPNPLAPGHDRTLLGRGLPTPKGASLPPPSPAEIEVAVTDIKCKRQTGYLQTIALVNAAYQQQISRKQAQHLDEMRQRQQRNTAAARKILAGGK</sequence>
<evidence type="ECO:0000256" key="1">
    <source>
        <dbReference type="SAM" id="MobiDB-lite"/>
    </source>
</evidence>
<keyword evidence="4" id="KW-1185">Reference proteome</keyword>
<feature type="compositionally biased region" description="Basic and acidic residues" evidence="1">
    <location>
        <begin position="59"/>
        <end position="69"/>
    </location>
</feature>
<feature type="region of interest" description="Disordered" evidence="1">
    <location>
        <begin position="150"/>
        <end position="176"/>
    </location>
</feature>
<proteinExistence type="predicted"/>
<evidence type="ECO:0008006" key="5">
    <source>
        <dbReference type="Google" id="ProtNLM"/>
    </source>
</evidence>
<evidence type="ECO:0000313" key="4">
    <source>
        <dbReference type="Proteomes" id="UP001552594"/>
    </source>
</evidence>
<accession>A0ABV3JU76</accession>
<comment type="caution">
    <text evidence="3">The sequence shown here is derived from an EMBL/GenBank/DDBJ whole genome shotgun (WGS) entry which is preliminary data.</text>
</comment>
<feature type="chain" id="PRO_5046043463" description="Secreted protein" evidence="2">
    <location>
        <begin position="25"/>
        <end position="344"/>
    </location>
</feature>
<feature type="signal peptide" evidence="2">
    <location>
        <begin position="1"/>
        <end position="24"/>
    </location>
</feature>
<protein>
    <recommendedName>
        <fullName evidence="5">Secreted protein</fullName>
    </recommendedName>
</protein>
<organism evidence="3 4">
    <name type="scientific">Streptomyces orinoci</name>
    <name type="common">Streptoverticillium orinoci</name>
    <dbReference type="NCBI Taxonomy" id="67339"/>
    <lineage>
        <taxon>Bacteria</taxon>
        <taxon>Bacillati</taxon>
        <taxon>Actinomycetota</taxon>
        <taxon>Actinomycetes</taxon>
        <taxon>Kitasatosporales</taxon>
        <taxon>Streptomycetaceae</taxon>
        <taxon>Streptomyces</taxon>
    </lineage>
</organism>
<dbReference type="Proteomes" id="UP001552594">
    <property type="component" value="Unassembled WGS sequence"/>
</dbReference>